<dbReference type="EC" id="2.4.-.-" evidence="6"/>
<dbReference type="InterPro" id="IPR028098">
    <property type="entry name" value="Glyco_trans_4-like_N"/>
</dbReference>
<feature type="region of interest" description="Disordered" evidence="3">
    <location>
        <begin position="189"/>
        <end position="213"/>
    </location>
</feature>
<evidence type="ECO:0000259" key="5">
    <source>
        <dbReference type="Pfam" id="PF13579"/>
    </source>
</evidence>
<dbReference type="PANTHER" id="PTHR12526:SF630">
    <property type="entry name" value="GLYCOSYLTRANSFERASE"/>
    <property type="match status" value="1"/>
</dbReference>
<dbReference type="Pfam" id="PF13579">
    <property type="entry name" value="Glyco_trans_4_4"/>
    <property type="match status" value="1"/>
</dbReference>
<dbReference type="Gene3D" id="3.40.50.2000">
    <property type="entry name" value="Glycogen Phosphorylase B"/>
    <property type="match status" value="2"/>
</dbReference>
<keyword evidence="2 6" id="KW-0808">Transferase</keyword>
<dbReference type="InterPro" id="IPR001296">
    <property type="entry name" value="Glyco_trans_1"/>
</dbReference>
<dbReference type="Proteomes" id="UP001209083">
    <property type="component" value="Chromosome"/>
</dbReference>
<feature type="domain" description="Glycosyltransferase subfamily 4-like N-terminal" evidence="5">
    <location>
        <begin position="42"/>
        <end position="173"/>
    </location>
</feature>
<dbReference type="CDD" id="cd03801">
    <property type="entry name" value="GT4_PimA-like"/>
    <property type="match status" value="1"/>
</dbReference>
<dbReference type="SUPFAM" id="SSF53756">
    <property type="entry name" value="UDP-Glycosyltransferase/glycogen phosphorylase"/>
    <property type="match status" value="1"/>
</dbReference>
<proteinExistence type="predicted"/>
<dbReference type="PANTHER" id="PTHR12526">
    <property type="entry name" value="GLYCOSYLTRANSFERASE"/>
    <property type="match status" value="1"/>
</dbReference>
<dbReference type="Pfam" id="PF00534">
    <property type="entry name" value="Glycos_transf_1"/>
    <property type="match status" value="1"/>
</dbReference>
<gene>
    <name evidence="6" type="ORF">LWF01_16690</name>
</gene>
<dbReference type="EMBL" id="CP090958">
    <property type="protein sequence ID" value="WGW11710.1"/>
    <property type="molecule type" value="Genomic_DNA"/>
</dbReference>
<evidence type="ECO:0000259" key="4">
    <source>
        <dbReference type="Pfam" id="PF00534"/>
    </source>
</evidence>
<reference evidence="6 7" key="1">
    <citation type="submission" date="2023-05" db="EMBL/GenBank/DDBJ databases">
        <title>Lithophilousrod everest ZFBP1038 complete genpme.</title>
        <authorList>
            <person name="Tian M."/>
        </authorList>
    </citation>
    <scope>NUCLEOTIDE SEQUENCE [LARGE SCALE GENOMIC DNA]</scope>
    <source>
        <strain evidence="6 7">ZFBP1038</strain>
    </source>
</reference>
<feature type="domain" description="Glycosyl transferase family 1" evidence="4">
    <location>
        <begin position="211"/>
        <end position="373"/>
    </location>
</feature>
<accession>A0ABY8QTI2</accession>
<evidence type="ECO:0000313" key="6">
    <source>
        <dbReference type="EMBL" id="WGW11710.1"/>
    </source>
</evidence>
<evidence type="ECO:0000256" key="1">
    <source>
        <dbReference type="ARBA" id="ARBA00022676"/>
    </source>
</evidence>
<feature type="region of interest" description="Disordered" evidence="3">
    <location>
        <begin position="396"/>
        <end position="434"/>
    </location>
</feature>
<protein>
    <submittedName>
        <fullName evidence="6">Glycosyltransferase family 4 protein</fullName>
        <ecNumber evidence="6">2.4.-.-</ecNumber>
    </submittedName>
</protein>
<feature type="compositionally biased region" description="Polar residues" evidence="3">
    <location>
        <begin position="400"/>
        <end position="426"/>
    </location>
</feature>
<organism evidence="6 7">
    <name type="scientific">Saxibacter everestensis</name>
    <dbReference type="NCBI Taxonomy" id="2909229"/>
    <lineage>
        <taxon>Bacteria</taxon>
        <taxon>Bacillati</taxon>
        <taxon>Actinomycetota</taxon>
        <taxon>Actinomycetes</taxon>
        <taxon>Micrococcales</taxon>
        <taxon>Brevibacteriaceae</taxon>
        <taxon>Saxibacter</taxon>
    </lineage>
</organism>
<dbReference type="RefSeq" id="WP_349638500.1">
    <property type="nucleotide sequence ID" value="NZ_CP090958.1"/>
</dbReference>
<evidence type="ECO:0000256" key="2">
    <source>
        <dbReference type="ARBA" id="ARBA00022679"/>
    </source>
</evidence>
<evidence type="ECO:0000313" key="7">
    <source>
        <dbReference type="Proteomes" id="UP001209083"/>
    </source>
</evidence>
<dbReference type="GO" id="GO:0016757">
    <property type="term" value="F:glycosyltransferase activity"/>
    <property type="evidence" value="ECO:0007669"/>
    <property type="project" value="UniProtKB-KW"/>
</dbReference>
<keyword evidence="7" id="KW-1185">Reference proteome</keyword>
<sequence>MSGPAAPSGELRVCHLLHNSNVGGVEVAADALRAEPPHGMTYRVATLAPARNTAQTPAGRVAGNTGATTSGAVLNAPDCVGLGLNNPLSVIPILRWIRRSNPDLVIASLWRSVLVGSAARILSPGRPFIVFLHNTRFKNRLDRLAHRIGLALADAVFCDAESTRRAMTNELAGKVVHIVPLLARRPLAATSTEPTSTASTSPGRVAQAEPESETPQRSLQLVYWGRITRQKRIDRALRVLAELAAISAVPVRLTLIGPDNGERRNLEQLARFLDVTELVTWQPAADWETLRTYAQTADFFIQLSEFEGLGMSVIEAMQLGLVPVVTPVGQIAEYTEHDANAIHHTADLLTASLINATWQDRDHYRRLSEAAAEHWRDAPTLQDSFASACQSVADLGSGAGQRTATSGRRVATSSNGSELHGTTSSPQVPPQAAS</sequence>
<name>A0ABY8QTI2_9MICO</name>
<feature type="compositionally biased region" description="Low complexity" evidence="3">
    <location>
        <begin position="189"/>
        <end position="202"/>
    </location>
</feature>
<keyword evidence="1 6" id="KW-0328">Glycosyltransferase</keyword>
<evidence type="ECO:0000256" key="3">
    <source>
        <dbReference type="SAM" id="MobiDB-lite"/>
    </source>
</evidence>